<evidence type="ECO:0000256" key="1">
    <source>
        <dbReference type="ARBA" id="ARBA00022737"/>
    </source>
</evidence>
<dbReference type="SMART" id="SM00025">
    <property type="entry name" value="Pumilio"/>
    <property type="match status" value="6"/>
</dbReference>
<evidence type="ECO:0000259" key="5">
    <source>
        <dbReference type="PROSITE" id="PS50102"/>
    </source>
</evidence>
<dbReference type="PROSITE" id="PS50303">
    <property type="entry name" value="PUM_HD"/>
    <property type="match status" value="1"/>
</dbReference>
<sequence length="1049" mass="115735">MASPHGSSNLSTHSMTPPPGLVDQDGLPPPLRGVDGGGRRPPSRHAFASGASTPSSSLSFLKLSMENATSSREQSYALQAPVDQGRLSGLRRGRAETMPSQTLPPFLGNVERTSSSSSLNLAMQQPHQTPYSMHSASMSAGNLFAGSMNANRTRSGSLTLPTANIDGAFGPSLFNTPWNDERKAPPRRVSPPQQVDKDPLLEDEPSKNIVRTLVSLGLDDVDRQPEPTSNGYNYSSTLPSQHASSTLAHLNIPLTSNPNRFRSYSLSAKAKYPNTPPDSGIITPAETEYPHTEVHIGSRPVGLYDDLHHHDEHPQRLRIPSLHQNRPRAISMGVLNPLDDNNAFIPPALRKSLRENLGVGSSLREELIFDQDYGQETNYEVDAGRGASDNLNTSSSLPLRESSPANNAVSIQIPNRTLWIGNLDASIREDVLFKLFSQFGPIESIRVIEEKECAFVNFINMADAIKAKEELLGPMEGRIGAFAVRVGFGKAENGATETPLQKMSDEISSSLYIGNLPANTSPDYLYSVFQSFGPITSSRVVAAKNCGFIDFEHLSDAVTARKAMNGVEAFGPGSGKLKVGFAKVRPSNRDHAEDHDIAGMRYAHSPGSGKRFPSASVVGSSNPYDMYQNNMMMMMMAQGGYHQRMMILQEFGTSENDGPALDENRTPVRYFNFVPSIPKPNPNRTLDAIRLRDMRKRLENMHTTSKEVEAIAQECMDECVELSSDYIGNTVIQKLFERASEATKLKMLESIAPYLAAIGIHKNGTWAAQKIIDTAKTPAQFSLITNHLKAYTPPLLLDQFGNYVVQCCLRLGTHYNQFIFDAVVECLWDIAQGRFGARSIRAALENQHVTRAQQKYVAAAIVQHSLLLASDANGNLLLTWFLETSGLPGRYRLLSQRFAPQIIQLATHKVAGSTVLKLILQHEDKDAQATILQALFYSGNERILAEVVFDHVQGVPFLQKVITSPCVDLYDKYQMAQLIQSTMVRLKVDQMPAWARLSEQLNSILSDPLAKEAQPTPKSTYPIPDARQYPVMMPMYTYYPYMYMMDAKD</sequence>
<dbReference type="GO" id="GO:0003723">
    <property type="term" value="F:RNA binding"/>
    <property type="evidence" value="ECO:0007669"/>
    <property type="project" value="UniProtKB-UniRule"/>
</dbReference>
<feature type="region of interest" description="Disordered" evidence="4">
    <location>
        <begin position="380"/>
        <end position="405"/>
    </location>
</feature>
<dbReference type="CDD" id="cd00590">
    <property type="entry name" value="RRM_SF"/>
    <property type="match status" value="1"/>
</dbReference>
<dbReference type="PANTHER" id="PTHR47093">
    <property type="entry name" value="PROTEIN JSN1-RELATED"/>
    <property type="match status" value="1"/>
</dbReference>
<protein>
    <recommendedName>
        <fullName evidence="9">PUM-HD domain-containing protein</fullName>
    </recommendedName>
</protein>
<evidence type="ECO:0000259" key="6">
    <source>
        <dbReference type="PROSITE" id="PS50303"/>
    </source>
</evidence>
<dbReference type="PROSITE" id="PS50302">
    <property type="entry name" value="PUM"/>
    <property type="match status" value="2"/>
</dbReference>
<dbReference type="AlphaFoldDB" id="A0A261XZ50"/>
<dbReference type="Proteomes" id="UP000242875">
    <property type="component" value="Unassembled WGS sequence"/>
</dbReference>
<dbReference type="InterPro" id="IPR011989">
    <property type="entry name" value="ARM-like"/>
</dbReference>
<keyword evidence="2" id="KW-0694">RNA-binding</keyword>
<dbReference type="OrthoDB" id="2017782at2759"/>
<accession>A0A261XZ50</accession>
<evidence type="ECO:0000256" key="3">
    <source>
        <dbReference type="PROSITE-ProRule" id="PRU00317"/>
    </source>
</evidence>
<feature type="compositionally biased region" description="Low complexity" evidence="4">
    <location>
        <begin position="46"/>
        <end position="56"/>
    </location>
</feature>
<dbReference type="Gene3D" id="1.25.10.10">
    <property type="entry name" value="Leucine-rich Repeat Variant"/>
    <property type="match status" value="1"/>
</dbReference>
<feature type="domain" description="RRM" evidence="5">
    <location>
        <begin position="416"/>
        <end position="491"/>
    </location>
</feature>
<evidence type="ECO:0000256" key="4">
    <source>
        <dbReference type="SAM" id="MobiDB-lite"/>
    </source>
</evidence>
<evidence type="ECO:0000256" key="2">
    <source>
        <dbReference type="PROSITE-ProRule" id="PRU00176"/>
    </source>
</evidence>
<dbReference type="InterPro" id="IPR001313">
    <property type="entry name" value="Pumilio_RNA-bd_rpt"/>
</dbReference>
<dbReference type="InterPro" id="IPR000504">
    <property type="entry name" value="RRM_dom"/>
</dbReference>
<dbReference type="InterPro" id="IPR012677">
    <property type="entry name" value="Nucleotide-bd_a/b_plait_sf"/>
</dbReference>
<evidence type="ECO:0000313" key="7">
    <source>
        <dbReference type="EMBL" id="OZJ03645.1"/>
    </source>
</evidence>
<dbReference type="PANTHER" id="PTHR47093:SF1">
    <property type="entry name" value="PROTEIN JSN1-RELATED"/>
    <property type="match status" value="1"/>
</dbReference>
<feature type="repeat" description="Pumilio" evidence="3">
    <location>
        <begin position="787"/>
        <end position="825"/>
    </location>
</feature>
<dbReference type="SUPFAM" id="SSF48371">
    <property type="entry name" value="ARM repeat"/>
    <property type="match status" value="1"/>
</dbReference>
<dbReference type="InterPro" id="IPR033133">
    <property type="entry name" value="PUM-HD"/>
</dbReference>
<dbReference type="Pfam" id="PF00806">
    <property type="entry name" value="PUF"/>
    <property type="match status" value="2"/>
</dbReference>
<feature type="region of interest" description="Disordered" evidence="4">
    <location>
        <begin position="1"/>
        <end position="56"/>
    </location>
</feature>
<dbReference type="PROSITE" id="PS50102">
    <property type="entry name" value="RRM"/>
    <property type="match status" value="2"/>
</dbReference>
<comment type="caution">
    <text evidence="7">The sequence shown here is derived from an EMBL/GenBank/DDBJ whole genome shotgun (WGS) entry which is preliminary data.</text>
</comment>
<feature type="repeat" description="Pumilio" evidence="3">
    <location>
        <begin position="714"/>
        <end position="749"/>
    </location>
</feature>
<keyword evidence="1" id="KW-0677">Repeat</keyword>
<dbReference type="Gene3D" id="3.30.70.330">
    <property type="match status" value="2"/>
</dbReference>
<feature type="compositionally biased region" description="Polar residues" evidence="4">
    <location>
        <begin position="1"/>
        <end position="15"/>
    </location>
</feature>
<dbReference type="GO" id="GO:0000288">
    <property type="term" value="P:nuclear-transcribed mRNA catabolic process, deadenylation-dependent decay"/>
    <property type="evidence" value="ECO:0007669"/>
    <property type="project" value="TreeGrafter"/>
</dbReference>
<dbReference type="Pfam" id="PF00076">
    <property type="entry name" value="RRM_1"/>
    <property type="match status" value="2"/>
</dbReference>
<dbReference type="EMBL" id="MVBO01000075">
    <property type="protein sequence ID" value="OZJ03645.1"/>
    <property type="molecule type" value="Genomic_DNA"/>
</dbReference>
<keyword evidence="8" id="KW-1185">Reference proteome</keyword>
<dbReference type="InterPro" id="IPR035979">
    <property type="entry name" value="RBD_domain_sf"/>
</dbReference>
<dbReference type="SUPFAM" id="SSF54928">
    <property type="entry name" value="RNA-binding domain, RBD"/>
    <property type="match status" value="2"/>
</dbReference>
<feature type="compositionally biased region" description="Basic and acidic residues" evidence="4">
    <location>
        <begin position="195"/>
        <end position="206"/>
    </location>
</feature>
<evidence type="ECO:0008006" key="9">
    <source>
        <dbReference type="Google" id="ProtNLM"/>
    </source>
</evidence>
<feature type="domain" description="PUM-HD" evidence="6">
    <location>
        <begin position="653"/>
        <end position="1005"/>
    </location>
</feature>
<name>A0A261XZ50_9FUNG</name>
<organism evidence="7 8">
    <name type="scientific">Bifiguratus adelaidae</name>
    <dbReference type="NCBI Taxonomy" id="1938954"/>
    <lineage>
        <taxon>Eukaryota</taxon>
        <taxon>Fungi</taxon>
        <taxon>Fungi incertae sedis</taxon>
        <taxon>Mucoromycota</taxon>
        <taxon>Mucoromycotina</taxon>
        <taxon>Endogonomycetes</taxon>
        <taxon>Endogonales</taxon>
        <taxon>Endogonales incertae sedis</taxon>
        <taxon>Bifiguratus</taxon>
    </lineage>
</organism>
<evidence type="ECO:0000313" key="8">
    <source>
        <dbReference type="Proteomes" id="UP000242875"/>
    </source>
</evidence>
<feature type="domain" description="RRM" evidence="5">
    <location>
        <begin position="509"/>
        <end position="584"/>
    </location>
</feature>
<feature type="region of interest" description="Disordered" evidence="4">
    <location>
        <begin position="171"/>
        <end position="208"/>
    </location>
</feature>
<proteinExistence type="predicted"/>
<gene>
    <name evidence="7" type="ORF">BZG36_03928</name>
</gene>
<feature type="compositionally biased region" description="Polar residues" evidence="4">
    <location>
        <begin position="389"/>
        <end position="405"/>
    </location>
</feature>
<dbReference type="InterPro" id="IPR052645">
    <property type="entry name" value="Pumilio_domain_protein"/>
</dbReference>
<dbReference type="SMART" id="SM00360">
    <property type="entry name" value="RRM"/>
    <property type="match status" value="2"/>
</dbReference>
<reference evidence="7 8" key="1">
    <citation type="journal article" date="2017" name="Mycologia">
        <title>Bifiguratus adelaidae, gen. et sp. nov., a new member of Mucoromycotina in endophytic and soil-dwelling habitats.</title>
        <authorList>
            <person name="Torres-Cruz T.J."/>
            <person name="Billingsley Tobias T.L."/>
            <person name="Almatruk M."/>
            <person name="Hesse C."/>
            <person name="Kuske C.R."/>
            <person name="Desiro A."/>
            <person name="Benucci G.M."/>
            <person name="Bonito G."/>
            <person name="Stajich J.E."/>
            <person name="Dunlap C."/>
            <person name="Arnold A.E."/>
            <person name="Porras-Alfaro A."/>
        </authorList>
    </citation>
    <scope>NUCLEOTIDE SEQUENCE [LARGE SCALE GENOMIC DNA]</scope>
    <source>
        <strain evidence="7 8">AZ0501</strain>
    </source>
</reference>
<dbReference type="InterPro" id="IPR016024">
    <property type="entry name" value="ARM-type_fold"/>
</dbReference>